<dbReference type="EMBL" id="FRAR01000006">
    <property type="protein sequence ID" value="SHK08539.1"/>
    <property type="molecule type" value="Genomic_DNA"/>
</dbReference>
<name>A0A1M6PKQ8_9FIRM</name>
<evidence type="ECO:0000313" key="2">
    <source>
        <dbReference type="Proteomes" id="UP000183997"/>
    </source>
</evidence>
<proteinExistence type="predicted"/>
<dbReference type="STRING" id="1121421.SAMN02745123_00641"/>
<keyword evidence="2" id="KW-1185">Reference proteome</keyword>
<sequence length="57" mass="6297">MNCPVCGGKATGKVGIDQYYCWDCCVEYRLNKEGVDVFEVAEDGSLVSFDPHNTGLY</sequence>
<accession>A0A1M6PKQ8</accession>
<reference evidence="2" key="1">
    <citation type="submission" date="2016-11" db="EMBL/GenBank/DDBJ databases">
        <authorList>
            <person name="Varghese N."/>
            <person name="Submissions S."/>
        </authorList>
    </citation>
    <scope>NUCLEOTIDE SEQUENCE [LARGE SCALE GENOMIC DNA]</scope>
    <source>
        <strain evidence="2">DSM 10349</strain>
    </source>
</reference>
<gene>
    <name evidence="1" type="ORF">SAMN02745123_00641</name>
</gene>
<organism evidence="1 2">
    <name type="scientific">Desulforamulus aeronauticus DSM 10349</name>
    <dbReference type="NCBI Taxonomy" id="1121421"/>
    <lineage>
        <taxon>Bacteria</taxon>
        <taxon>Bacillati</taxon>
        <taxon>Bacillota</taxon>
        <taxon>Clostridia</taxon>
        <taxon>Eubacteriales</taxon>
        <taxon>Peptococcaceae</taxon>
        <taxon>Desulforamulus</taxon>
    </lineage>
</organism>
<dbReference type="AlphaFoldDB" id="A0A1M6PKQ8"/>
<dbReference type="RefSeq" id="WP_175548957.1">
    <property type="nucleotide sequence ID" value="NZ_FRAR01000006.1"/>
</dbReference>
<evidence type="ECO:0000313" key="1">
    <source>
        <dbReference type="EMBL" id="SHK08539.1"/>
    </source>
</evidence>
<dbReference type="Proteomes" id="UP000183997">
    <property type="component" value="Unassembled WGS sequence"/>
</dbReference>
<protein>
    <submittedName>
        <fullName evidence="1">Uncharacterized protein</fullName>
    </submittedName>
</protein>